<keyword evidence="3" id="KW-1185">Reference proteome</keyword>
<dbReference type="InterPro" id="IPR051474">
    <property type="entry name" value="Anti-sigma-K/W_factor"/>
</dbReference>
<evidence type="ECO:0000313" key="3">
    <source>
        <dbReference type="Proteomes" id="UP000185839"/>
    </source>
</evidence>
<evidence type="ECO:0000313" key="2">
    <source>
        <dbReference type="EMBL" id="SIS92721.1"/>
    </source>
</evidence>
<feature type="domain" description="Anti-sigma K factor RskA C-terminal" evidence="1">
    <location>
        <begin position="104"/>
        <end position="248"/>
    </location>
</feature>
<dbReference type="PANTHER" id="PTHR37461">
    <property type="entry name" value="ANTI-SIGMA-K FACTOR RSKA"/>
    <property type="match status" value="1"/>
</dbReference>
<dbReference type="Proteomes" id="UP000185839">
    <property type="component" value="Unassembled WGS sequence"/>
</dbReference>
<accession>A0A1N7N3G6</accession>
<sequence length="258" mass="28664">MDIKNYISSGVIEDYVLGNISQEESSILECVMANNPEVKSAVLEYQQIFEELATKTAIIPPTHLKAELLKKLDFSVPAEVKGKIVPLHTNRVEQKTTSQFPTWMKAASVAVLFGLGYLGYEVGSKYAEIEKIAQSNTELSKKVSGLEEMNSMLMNSKKIELKGVEKHPNMLAEVYWDSSKKVYLDIKNLPAAPTGKQYQLWAIVDGKPVDMGMYDSKKSIAIQAMKSVENPQAFAITLEKEGGNPTPTMEEMYVMGTI</sequence>
<dbReference type="GO" id="GO:0006417">
    <property type="term" value="P:regulation of translation"/>
    <property type="evidence" value="ECO:0007669"/>
    <property type="project" value="TreeGrafter"/>
</dbReference>
<dbReference type="OrthoDB" id="1420916at2"/>
<dbReference type="GO" id="GO:0005886">
    <property type="term" value="C:plasma membrane"/>
    <property type="evidence" value="ECO:0007669"/>
    <property type="project" value="InterPro"/>
</dbReference>
<gene>
    <name evidence="2" type="ORF">SAMN05421789_11189</name>
</gene>
<proteinExistence type="predicted"/>
<protein>
    <submittedName>
        <fullName evidence="2">Anti-sigma-K factor RskA</fullName>
    </submittedName>
</protein>
<dbReference type="STRING" id="713588.SAMN05421789_11189"/>
<evidence type="ECO:0000259" key="1">
    <source>
        <dbReference type="Pfam" id="PF10099"/>
    </source>
</evidence>
<dbReference type="AlphaFoldDB" id="A0A1N7N3G6"/>
<dbReference type="EMBL" id="FTOI01000011">
    <property type="protein sequence ID" value="SIS92721.1"/>
    <property type="molecule type" value="Genomic_DNA"/>
</dbReference>
<dbReference type="Pfam" id="PF10099">
    <property type="entry name" value="RskA_C"/>
    <property type="match status" value="1"/>
</dbReference>
<organism evidence="2 3">
    <name type="scientific">Kaistella chaponensis</name>
    <dbReference type="NCBI Taxonomy" id="713588"/>
    <lineage>
        <taxon>Bacteria</taxon>
        <taxon>Pseudomonadati</taxon>
        <taxon>Bacteroidota</taxon>
        <taxon>Flavobacteriia</taxon>
        <taxon>Flavobacteriales</taxon>
        <taxon>Weeksellaceae</taxon>
        <taxon>Chryseobacterium group</taxon>
        <taxon>Kaistella</taxon>
    </lineage>
</organism>
<dbReference type="GO" id="GO:0016989">
    <property type="term" value="F:sigma factor antagonist activity"/>
    <property type="evidence" value="ECO:0007669"/>
    <property type="project" value="TreeGrafter"/>
</dbReference>
<dbReference type="RefSeq" id="WP_076387699.1">
    <property type="nucleotide sequence ID" value="NZ_FTOI01000011.1"/>
</dbReference>
<dbReference type="PANTHER" id="PTHR37461:SF1">
    <property type="entry name" value="ANTI-SIGMA-K FACTOR RSKA"/>
    <property type="match status" value="1"/>
</dbReference>
<dbReference type="InterPro" id="IPR018764">
    <property type="entry name" value="RskA_C"/>
</dbReference>
<name>A0A1N7N3G6_9FLAO</name>
<reference evidence="3" key="1">
    <citation type="submission" date="2017-01" db="EMBL/GenBank/DDBJ databases">
        <authorList>
            <person name="Varghese N."/>
            <person name="Submissions S."/>
        </authorList>
    </citation>
    <scope>NUCLEOTIDE SEQUENCE [LARGE SCALE GENOMIC DNA]</scope>
    <source>
        <strain evidence="3">DSM 23145</strain>
    </source>
</reference>